<evidence type="ECO:0000313" key="1">
    <source>
        <dbReference type="EMBL" id="KAL2054811.1"/>
    </source>
</evidence>
<keyword evidence="2" id="KW-1185">Reference proteome</keyword>
<evidence type="ECO:0000313" key="2">
    <source>
        <dbReference type="Proteomes" id="UP001590951"/>
    </source>
</evidence>
<protein>
    <submittedName>
        <fullName evidence="1">Uncharacterized protein</fullName>
    </submittedName>
</protein>
<organism evidence="1 2">
    <name type="scientific">Lepraria finkii</name>
    <dbReference type="NCBI Taxonomy" id="1340010"/>
    <lineage>
        <taxon>Eukaryota</taxon>
        <taxon>Fungi</taxon>
        <taxon>Dikarya</taxon>
        <taxon>Ascomycota</taxon>
        <taxon>Pezizomycotina</taxon>
        <taxon>Lecanoromycetes</taxon>
        <taxon>OSLEUM clade</taxon>
        <taxon>Lecanoromycetidae</taxon>
        <taxon>Lecanorales</taxon>
        <taxon>Lecanorineae</taxon>
        <taxon>Stereocaulaceae</taxon>
        <taxon>Lepraria</taxon>
    </lineage>
</organism>
<reference evidence="1 2" key="1">
    <citation type="submission" date="2024-09" db="EMBL/GenBank/DDBJ databases">
        <title>Rethinking Asexuality: The Enigmatic Case of Functional Sexual Genes in Lepraria (Stereocaulaceae).</title>
        <authorList>
            <person name="Doellman M."/>
            <person name="Sun Y."/>
            <person name="Barcenas-Pena A."/>
            <person name="Lumbsch H.T."/>
            <person name="Grewe F."/>
        </authorList>
    </citation>
    <scope>NUCLEOTIDE SEQUENCE [LARGE SCALE GENOMIC DNA]</scope>
    <source>
        <strain evidence="1 2">Grewe 0041</strain>
    </source>
</reference>
<proteinExistence type="predicted"/>
<dbReference type="Proteomes" id="UP001590951">
    <property type="component" value="Unassembled WGS sequence"/>
</dbReference>
<sequence length="59" mass="5675">MPPAATVNSAASSGIVEVPISSPAESSETTVPEIVTAEPLGETVVSGGIVNPVGAAVMV</sequence>
<dbReference type="EMBL" id="JBHFEH010000014">
    <property type="protein sequence ID" value="KAL2054811.1"/>
    <property type="molecule type" value="Genomic_DNA"/>
</dbReference>
<gene>
    <name evidence="1" type="ORF">ABVK25_005115</name>
</gene>
<name>A0ABR4BD88_9LECA</name>
<comment type="caution">
    <text evidence="1">The sequence shown here is derived from an EMBL/GenBank/DDBJ whole genome shotgun (WGS) entry which is preliminary data.</text>
</comment>
<accession>A0ABR4BD88</accession>